<keyword evidence="6" id="KW-1185">Reference proteome</keyword>
<dbReference type="InterPro" id="IPR039360">
    <property type="entry name" value="Ras_GTPase"/>
</dbReference>
<organism evidence="5 6">
    <name type="scientific">Scytalidium lignicola</name>
    <name type="common">Hyphomycete</name>
    <dbReference type="NCBI Taxonomy" id="5539"/>
    <lineage>
        <taxon>Eukaryota</taxon>
        <taxon>Fungi</taxon>
        <taxon>Dikarya</taxon>
        <taxon>Ascomycota</taxon>
        <taxon>Pezizomycotina</taxon>
        <taxon>Leotiomycetes</taxon>
        <taxon>Leotiomycetes incertae sedis</taxon>
        <taxon>Scytalidium</taxon>
    </lineage>
</organism>
<dbReference type="SMART" id="SM00323">
    <property type="entry name" value="RasGAP"/>
    <property type="match status" value="1"/>
</dbReference>
<feature type="compositionally biased region" description="Basic and acidic residues" evidence="2">
    <location>
        <begin position="1203"/>
        <end position="1223"/>
    </location>
</feature>
<feature type="compositionally biased region" description="Polar residues" evidence="2">
    <location>
        <begin position="1235"/>
        <end position="1254"/>
    </location>
</feature>
<dbReference type="GO" id="GO:0007165">
    <property type="term" value="P:signal transduction"/>
    <property type="evidence" value="ECO:0007669"/>
    <property type="project" value="UniProtKB-ARBA"/>
</dbReference>
<dbReference type="SUPFAM" id="SSF49562">
    <property type="entry name" value="C2 domain (Calcium/lipid-binding domain, CaLB)"/>
    <property type="match status" value="1"/>
</dbReference>
<dbReference type="PANTHER" id="PTHR10194:SF60">
    <property type="entry name" value="RAS GTPASE-ACTIVATING PROTEIN RASKOL"/>
    <property type="match status" value="1"/>
</dbReference>
<dbReference type="InterPro" id="IPR000008">
    <property type="entry name" value="C2_dom"/>
</dbReference>
<feature type="compositionally biased region" description="Polar residues" evidence="2">
    <location>
        <begin position="79"/>
        <end position="96"/>
    </location>
</feature>
<reference evidence="5 6" key="1">
    <citation type="submission" date="2018-05" db="EMBL/GenBank/DDBJ databases">
        <title>Draft genome sequence of Scytalidium lignicola DSM 105466, a ubiquitous saprotrophic fungus.</title>
        <authorList>
            <person name="Buettner E."/>
            <person name="Gebauer A.M."/>
            <person name="Hofrichter M."/>
            <person name="Liers C."/>
            <person name="Kellner H."/>
        </authorList>
    </citation>
    <scope>NUCLEOTIDE SEQUENCE [LARGE SCALE GENOMIC DNA]</scope>
    <source>
        <strain evidence="5 6">DSM 105466</strain>
    </source>
</reference>
<feature type="domain" description="Ras-GAP" evidence="4">
    <location>
        <begin position="767"/>
        <end position="1001"/>
    </location>
</feature>
<dbReference type="Pfam" id="PF00616">
    <property type="entry name" value="RasGAP"/>
    <property type="match status" value="1"/>
</dbReference>
<dbReference type="InterPro" id="IPR008936">
    <property type="entry name" value="Rho_GTPase_activation_prot"/>
</dbReference>
<proteinExistence type="predicted"/>
<feature type="region of interest" description="Disordered" evidence="2">
    <location>
        <begin position="591"/>
        <end position="611"/>
    </location>
</feature>
<dbReference type="CDD" id="cd00030">
    <property type="entry name" value="C2"/>
    <property type="match status" value="1"/>
</dbReference>
<accession>A0A3E2HC43</accession>
<dbReference type="CDD" id="cd05137">
    <property type="entry name" value="RasGAP_CLA2_BUD2"/>
    <property type="match status" value="1"/>
</dbReference>
<dbReference type="GO" id="GO:0005096">
    <property type="term" value="F:GTPase activator activity"/>
    <property type="evidence" value="ECO:0007669"/>
    <property type="project" value="UniProtKB-KW"/>
</dbReference>
<dbReference type="PANTHER" id="PTHR10194">
    <property type="entry name" value="RAS GTPASE-ACTIVATING PROTEINS"/>
    <property type="match status" value="1"/>
</dbReference>
<evidence type="ECO:0000259" key="4">
    <source>
        <dbReference type="PROSITE" id="PS50018"/>
    </source>
</evidence>
<feature type="compositionally biased region" description="Low complexity" evidence="2">
    <location>
        <begin position="147"/>
        <end position="157"/>
    </location>
</feature>
<gene>
    <name evidence="5" type="ORF">B7463_g5361</name>
</gene>
<feature type="compositionally biased region" description="Low complexity" evidence="2">
    <location>
        <begin position="30"/>
        <end position="42"/>
    </location>
</feature>
<dbReference type="STRING" id="5539.A0A3E2HC43"/>
<evidence type="ECO:0000256" key="2">
    <source>
        <dbReference type="SAM" id="MobiDB-lite"/>
    </source>
</evidence>
<dbReference type="Proteomes" id="UP000258309">
    <property type="component" value="Unassembled WGS sequence"/>
</dbReference>
<feature type="compositionally biased region" description="Low complexity" evidence="2">
    <location>
        <begin position="1177"/>
        <end position="1188"/>
    </location>
</feature>
<evidence type="ECO:0000259" key="3">
    <source>
        <dbReference type="PROSITE" id="PS50004"/>
    </source>
</evidence>
<dbReference type="Gene3D" id="2.60.40.150">
    <property type="entry name" value="C2 domain"/>
    <property type="match status" value="1"/>
</dbReference>
<feature type="non-terminal residue" evidence="5">
    <location>
        <position position="1285"/>
    </location>
</feature>
<keyword evidence="1" id="KW-0343">GTPase activation</keyword>
<feature type="region of interest" description="Disordered" evidence="2">
    <location>
        <begin position="381"/>
        <end position="406"/>
    </location>
</feature>
<feature type="compositionally biased region" description="Polar residues" evidence="2">
    <location>
        <begin position="1189"/>
        <end position="1202"/>
    </location>
</feature>
<feature type="compositionally biased region" description="Basic residues" evidence="2">
    <location>
        <begin position="220"/>
        <end position="229"/>
    </location>
</feature>
<feature type="region of interest" description="Disordered" evidence="2">
    <location>
        <begin position="1177"/>
        <end position="1272"/>
    </location>
</feature>
<dbReference type="InterPro" id="IPR023152">
    <property type="entry name" value="RasGAP_CS"/>
</dbReference>
<evidence type="ECO:0000313" key="6">
    <source>
        <dbReference type="Proteomes" id="UP000258309"/>
    </source>
</evidence>
<feature type="region of interest" description="Disordered" evidence="2">
    <location>
        <begin position="1"/>
        <end position="237"/>
    </location>
</feature>
<feature type="domain" description="C2" evidence="3">
    <location>
        <begin position="554"/>
        <end position="696"/>
    </location>
</feature>
<evidence type="ECO:0000256" key="1">
    <source>
        <dbReference type="ARBA" id="ARBA00022468"/>
    </source>
</evidence>
<dbReference type="Gene3D" id="1.10.506.10">
    <property type="entry name" value="GTPase Activation - p120gap, domain 1"/>
    <property type="match status" value="1"/>
</dbReference>
<protein>
    <submittedName>
        <fullName evidence="5">Uncharacterized protein</fullName>
    </submittedName>
</protein>
<dbReference type="PROSITE" id="PS50018">
    <property type="entry name" value="RAS_GTPASE_ACTIV_2"/>
    <property type="match status" value="1"/>
</dbReference>
<feature type="compositionally biased region" description="Polar residues" evidence="2">
    <location>
        <begin position="192"/>
        <end position="208"/>
    </location>
</feature>
<dbReference type="PROSITE" id="PS00509">
    <property type="entry name" value="RAS_GTPASE_ACTIV_1"/>
    <property type="match status" value="1"/>
</dbReference>
<comment type="caution">
    <text evidence="5">The sequence shown here is derived from an EMBL/GenBank/DDBJ whole genome shotgun (WGS) entry which is preliminary data.</text>
</comment>
<feature type="non-terminal residue" evidence="5">
    <location>
        <position position="1"/>
    </location>
</feature>
<dbReference type="InterPro" id="IPR001936">
    <property type="entry name" value="RasGAP_dom"/>
</dbReference>
<feature type="compositionally biased region" description="Basic and acidic residues" evidence="2">
    <location>
        <begin position="99"/>
        <end position="123"/>
    </location>
</feature>
<dbReference type="PROSITE" id="PS50004">
    <property type="entry name" value="C2"/>
    <property type="match status" value="1"/>
</dbReference>
<sequence length="1285" mass="143918">MRRNRHNSIQPPGMDGRQNAGSNEKVSEIQNSPQNSSESLSRSLEKSKDSATVRWRRNTVRAVTPEPKEDVEADVQDEGASNTSRSFPASSQTSPRSIPIREHPADHNRDPNFEDHESPDEPSRMMGPPVTFHSRQRTRTLDDPTRYSRSSTSTISKGRLRIGSVHASSSSSLVETEPRSAPAGSSYGFAAANQSPAAESQQNSQLHKSGSVKEKDKKGSSRRLVKRASSRPTSPSPVTINYIPSVDVLPFPIATNDANKLVMLMKKLRGRMRGEVEYQNSEDGPWFTGVCCIDDVRGNLMCEGDDRGRLHVPVMPDLRGCRVRPILLPNKEGKALEIWSPGSYLLLRLVPNVTVEYDLWLAALLCWQQTRTLSSDSIIRKSDSSSTLGGDRRPSAPARDTASQDSKDSNIIKIARLLVWDKGPATSARAIVRRPSTRDVSSSNRSWRAVSCVLHDSGELKLFVENDTTRLCIIQLSQLSRCAIQRLDKSVLDAEYCIAIFPRYAPTSTELSIFRPMYICLESRVLFEVWFVLLRAFAIPELYGPQASDDGEYDVPIDPISPQPPPDNLFRIEKSISVRVVEAKIRGGGRFRSDTPFAQPGKSSGKGEQLDPTVGDYFAEIILDGEVRARTMTKTNTKNPFWREECEFQDLPPYLPRLSVVLKRLDPPEVASHGFLSSSSVHVHEPHVENRCGVVEISIDKLERGKDSESWWPIVDDRQETIGEMFLKVRHDELVVLPAKDYQSISDLLHKFNNGLTIQVAQIITSNLRGLSETLMNIFQVSGHSDDWLMALIEDEIDGIGKEIAPQRLRWSRRLNSNESFRSASERNMNVRDLGKSLTGEANLLFRGNSLLTQAIDFHMRRLGKEYLEEVLWSKVNEINALDVDCEVDPSRLTRGEDVKRSWAHLISLTTDIWNSIASSAYSCPPELRQILKYIRAVAEDRYGGFLRTVAYTSVSGIMFLRFFCPALLNPKLFGLLRDHPRPKAQRTLTLIAKSLQVLANLSTFGQKEAWMEPMNRFLASHRQSVKDFIDGICDIPTKHGNTNALPPSYTTPITILARLPPTSREGFPSLPYLIDHARSFAALIKLWLDTSENFIPLDEFEGDLMNFNELCIRLQHRADECLLQAEQAGERYTDQFSTPWGELVDTVNNPILKGSPYSEAIYLDCEPELQTPIWSETSTGITTGSGSRQAPGSSGSEISGNNKERRERQNFWDLNFGKDNKNQRSNYSDGDPSQLGTSPPSRGQSRNGKQSRNFLMGMGLRKKSGKTGDITGGNEDNFYNGGMI</sequence>
<dbReference type="EMBL" id="NCSJ02000087">
    <property type="protein sequence ID" value="RFU30966.1"/>
    <property type="molecule type" value="Genomic_DNA"/>
</dbReference>
<dbReference type="OMA" id="QKDWTLI"/>
<evidence type="ECO:0000313" key="5">
    <source>
        <dbReference type="EMBL" id="RFU30966.1"/>
    </source>
</evidence>
<dbReference type="OrthoDB" id="775356at2759"/>
<dbReference type="SUPFAM" id="SSF48350">
    <property type="entry name" value="GTPase activation domain, GAP"/>
    <property type="match status" value="1"/>
</dbReference>
<dbReference type="InterPro" id="IPR035892">
    <property type="entry name" value="C2_domain_sf"/>
</dbReference>
<name>A0A3E2HC43_SCYLI</name>